<dbReference type="AlphaFoldDB" id="A0A8T3UV12"/>
<evidence type="ECO:0000313" key="2">
    <source>
        <dbReference type="Proteomes" id="UP000718571"/>
    </source>
</evidence>
<name>A0A8T3UV12_9ARCH</name>
<organism evidence="1 2">
    <name type="scientific">Candidatus Acidifodinimicrobium mancum</name>
    <dbReference type="NCBI Taxonomy" id="2898728"/>
    <lineage>
        <taxon>Archaea</taxon>
        <taxon>Candidatus Parvarchaeota</taxon>
        <taxon>Candidatus Acidifodinimicrobiaceae</taxon>
        <taxon>Candidatus Acidifodinimicrobium</taxon>
    </lineage>
</organism>
<sequence>MNADELIASVKSIVADAFSLNQARTSEKQVKVNYACVFTHSLQEFEELVKLAGKLGTVVKDTSTGPVYYTIPISTIAGNLRVLKIRRPDVKRSERGDADFTVPDYASFKKAHLGKPGFNLITRPNMEMIELIDPSYDVIAYYSHPTLAEDLKLKID</sequence>
<reference evidence="1 2" key="1">
    <citation type="submission" date="2020-09" db="EMBL/GenBank/DDBJ databases">
        <title>Genomic characterization of a novel Parvarchaeota family in acid mine drainage sediments.</title>
        <authorList>
            <person name="Luo Z.-H."/>
        </authorList>
    </citation>
    <scope>NUCLEOTIDE SEQUENCE [LARGE SCALE GENOMIC DNA]</scope>
    <source>
        <strain evidence="1">MAS1_bins.189</strain>
    </source>
</reference>
<comment type="caution">
    <text evidence="1">The sequence shown here is derived from an EMBL/GenBank/DDBJ whole genome shotgun (WGS) entry which is preliminary data.</text>
</comment>
<dbReference type="EMBL" id="JADFAR010000005">
    <property type="protein sequence ID" value="MBE5728330.1"/>
    <property type="molecule type" value="Genomic_DNA"/>
</dbReference>
<protein>
    <submittedName>
        <fullName evidence="1">Uncharacterized protein</fullName>
    </submittedName>
</protein>
<accession>A0A8T3UV12</accession>
<evidence type="ECO:0000313" key="1">
    <source>
        <dbReference type="EMBL" id="MBE5728330.1"/>
    </source>
</evidence>
<dbReference type="Proteomes" id="UP000718571">
    <property type="component" value="Unassembled WGS sequence"/>
</dbReference>
<gene>
    <name evidence="1" type="ORF">IHE51_00525</name>
</gene>
<proteinExistence type="predicted"/>